<feature type="compositionally biased region" description="Basic and acidic residues" evidence="1">
    <location>
        <begin position="184"/>
        <end position="214"/>
    </location>
</feature>
<evidence type="ECO:0000259" key="2">
    <source>
        <dbReference type="Pfam" id="PF24983"/>
    </source>
</evidence>
<evidence type="ECO:0000313" key="4">
    <source>
        <dbReference type="Proteomes" id="UP000005239"/>
    </source>
</evidence>
<keyword evidence="4" id="KW-1185">Reference proteome</keyword>
<feature type="compositionally biased region" description="Basic and acidic residues" evidence="1">
    <location>
        <begin position="315"/>
        <end position="332"/>
    </location>
</feature>
<dbReference type="EnsemblMetazoa" id="PPA04220.1">
    <property type="protein sequence ID" value="PPA04220.1"/>
    <property type="gene ID" value="WBGene00093774"/>
</dbReference>
<proteinExistence type="predicted"/>
<protein>
    <recommendedName>
        <fullName evidence="2">DUF7774 domain-containing protein</fullName>
    </recommendedName>
</protein>
<reference evidence="4" key="1">
    <citation type="journal article" date="2008" name="Nat. Genet.">
        <title>The Pristionchus pacificus genome provides a unique perspective on nematode lifestyle and parasitism.</title>
        <authorList>
            <person name="Dieterich C."/>
            <person name="Clifton S.W."/>
            <person name="Schuster L.N."/>
            <person name="Chinwalla A."/>
            <person name="Delehaunty K."/>
            <person name="Dinkelacker I."/>
            <person name="Fulton L."/>
            <person name="Fulton R."/>
            <person name="Godfrey J."/>
            <person name="Minx P."/>
            <person name="Mitreva M."/>
            <person name="Roeseler W."/>
            <person name="Tian H."/>
            <person name="Witte H."/>
            <person name="Yang S.P."/>
            <person name="Wilson R.K."/>
            <person name="Sommer R.J."/>
        </authorList>
    </citation>
    <scope>NUCLEOTIDE SEQUENCE [LARGE SCALE GENOMIC DNA]</scope>
    <source>
        <strain evidence="4">PS312</strain>
    </source>
</reference>
<feature type="region of interest" description="Disordered" evidence="1">
    <location>
        <begin position="24"/>
        <end position="118"/>
    </location>
</feature>
<feature type="compositionally biased region" description="Basic and acidic residues" evidence="1">
    <location>
        <begin position="40"/>
        <end position="56"/>
    </location>
</feature>
<feature type="region of interest" description="Disordered" evidence="1">
    <location>
        <begin position="154"/>
        <end position="222"/>
    </location>
</feature>
<dbReference type="PANTHER" id="PTHR38630:SF1">
    <property type="entry name" value="DEK_C DOMAIN-CONTAINING PROTEIN-RELATED"/>
    <property type="match status" value="1"/>
</dbReference>
<evidence type="ECO:0000313" key="3">
    <source>
        <dbReference type="EnsemblMetazoa" id="PPA04220.1"/>
    </source>
</evidence>
<dbReference type="AlphaFoldDB" id="A0A2A6BEA2"/>
<feature type="region of interest" description="Disordered" evidence="1">
    <location>
        <begin position="255"/>
        <end position="332"/>
    </location>
</feature>
<feature type="compositionally biased region" description="Low complexity" evidence="1">
    <location>
        <begin position="76"/>
        <end position="96"/>
    </location>
</feature>
<feature type="compositionally biased region" description="Basic and acidic residues" evidence="1">
    <location>
        <begin position="24"/>
        <end position="33"/>
    </location>
</feature>
<evidence type="ECO:0000256" key="1">
    <source>
        <dbReference type="SAM" id="MobiDB-lite"/>
    </source>
</evidence>
<dbReference type="Proteomes" id="UP000005239">
    <property type="component" value="Unassembled WGS sequence"/>
</dbReference>
<dbReference type="Pfam" id="PF24983">
    <property type="entry name" value="DUF7774"/>
    <property type="match status" value="1"/>
</dbReference>
<gene>
    <name evidence="3" type="primary">WBGene00093774</name>
</gene>
<accession>A0A2A6BEA2</accession>
<feature type="compositionally biased region" description="Basic residues" evidence="1">
    <location>
        <begin position="97"/>
        <end position="111"/>
    </location>
</feature>
<sequence length="469" mass="52698">MTSLHSSSFHSSFLLVSLTSFGRKEEMVKERFPRSQKSNRGHDRFKDLYAKDKDQRPATTPLTPELASRAPRQVAKSNTPSTDGTTTGTEVTPVTKTPKKPHRPKAKKAKWSHVPSASDGEATHFENFENEGGAQLAVAKMKTRELQWKTKETTEVGTVDATTDSPESYRQEIDGTGGSAGSADELRLKPTELTQEDREITQDEPDQREIRNEPTLRLAPIPAAIQPSREVLTTVRLPPIVPSIPVIPSIPSKEEVKSPVVQTPQQPVKEPVKEVTKREQRKIPSVKPSAREQKKAIPSPIVSPQPPSSNNNNKSMREEATKKQTGVKKKEEPTSHNYVLAVKLMKILKRNNYLENALRFEDSEKVRKHFEANGFSQTPPPPIMSLLNRAMDFVLETVLFRADDLDTGITNELRVFIIKKQEARVLMLEVIFNRPDLMPTKWGGARAEVRSKNSKSRDGGKKGWFSFFR</sequence>
<feature type="compositionally biased region" description="Basic and acidic residues" evidence="1">
    <location>
        <begin position="270"/>
        <end position="282"/>
    </location>
</feature>
<organism evidence="3 4">
    <name type="scientific">Pristionchus pacificus</name>
    <name type="common">Parasitic nematode worm</name>
    <dbReference type="NCBI Taxonomy" id="54126"/>
    <lineage>
        <taxon>Eukaryota</taxon>
        <taxon>Metazoa</taxon>
        <taxon>Ecdysozoa</taxon>
        <taxon>Nematoda</taxon>
        <taxon>Chromadorea</taxon>
        <taxon>Rhabditida</taxon>
        <taxon>Rhabditina</taxon>
        <taxon>Diplogasteromorpha</taxon>
        <taxon>Diplogasteroidea</taxon>
        <taxon>Neodiplogasteridae</taxon>
        <taxon>Pristionchus</taxon>
    </lineage>
</organism>
<feature type="domain" description="DUF7774" evidence="2">
    <location>
        <begin position="334"/>
        <end position="431"/>
    </location>
</feature>
<reference evidence="3" key="2">
    <citation type="submission" date="2022-06" db="UniProtKB">
        <authorList>
            <consortium name="EnsemblMetazoa"/>
        </authorList>
    </citation>
    <scope>IDENTIFICATION</scope>
    <source>
        <strain evidence="3">PS312</strain>
    </source>
</reference>
<accession>A0A8R1U495</accession>
<dbReference type="OrthoDB" id="5876090at2759"/>
<name>A0A2A6BEA2_PRIPA</name>
<dbReference type="InterPro" id="IPR056676">
    <property type="entry name" value="DUF7774"/>
</dbReference>
<dbReference type="PANTHER" id="PTHR38630">
    <property type="entry name" value="PROTEIN CBG12780"/>
    <property type="match status" value="1"/>
</dbReference>